<dbReference type="Gene3D" id="2.60.120.10">
    <property type="entry name" value="Jelly Rolls"/>
    <property type="match status" value="1"/>
</dbReference>
<dbReference type="EMBL" id="BMCK01000004">
    <property type="protein sequence ID" value="GGD25072.1"/>
    <property type="molecule type" value="Genomic_DNA"/>
</dbReference>
<dbReference type="Proteomes" id="UP000297025">
    <property type="component" value="Chromosome"/>
</dbReference>
<sequence length="192" mass="20434">MSIVDLASDHHEWLEASIAGADLPARMYPLHVDLQRGTRTVLLTFPDGWNRPATGTQPAGEELVPLSGGLTMSGQRVGVGEVLVVTPRVLRSATASEPGTRAVVFYTGSGGGWVDGDSLEAGTVSTRTLGEGVVREPVDGLAGRLELVPEVPEDGFDQDVEVVWLQSQQYAVVPRRGLPPQVEGPALVRFLD</sequence>
<dbReference type="EMBL" id="CP038462">
    <property type="protein sequence ID" value="QCC77348.1"/>
    <property type="molecule type" value="Genomic_DNA"/>
</dbReference>
<reference evidence="2 3" key="1">
    <citation type="journal article" date="2008" name="Int. J. Syst. Evol. Microbiol.">
        <title>Nocardioides daphniae sp. nov., isolated from Daphnia cucullata (Crustacea: Cladocera).</title>
        <authorList>
            <person name="Toth E.M."/>
            <person name="Keki Z."/>
            <person name="Homonnay Z.G."/>
            <person name="Borsodi A.K."/>
            <person name="Marialigeti K."/>
            <person name="Schumann P."/>
        </authorList>
    </citation>
    <scope>NUCLEOTIDE SEQUENCE [LARGE SCALE GENOMIC DNA]</scope>
    <source>
        <strain evidence="2 3">JCM 16608</strain>
    </source>
</reference>
<dbReference type="InterPro" id="IPR014710">
    <property type="entry name" value="RmlC-like_jellyroll"/>
</dbReference>
<gene>
    <name evidence="2" type="ORF">E2C04_09430</name>
    <name evidence="1" type="ORF">GCM10007231_25430</name>
</gene>
<proteinExistence type="predicted"/>
<protein>
    <submittedName>
        <fullName evidence="2">Uncharacterized protein</fullName>
    </submittedName>
</protein>
<dbReference type="RefSeq" id="WP_135832393.1">
    <property type="nucleotide sequence ID" value="NZ_BMCK01000004.1"/>
</dbReference>
<dbReference type="InterPro" id="IPR011051">
    <property type="entry name" value="RmlC_Cupin_sf"/>
</dbReference>
<evidence type="ECO:0000313" key="1">
    <source>
        <dbReference type="EMBL" id="GGD25072.1"/>
    </source>
</evidence>
<reference evidence="4" key="3">
    <citation type="journal article" date="2019" name="Int. J. Syst. Evol. Microbiol.">
        <title>The Global Catalogue of Microorganisms (GCM) 10K type strain sequencing project: providing services to taxonomists for standard genome sequencing and annotation.</title>
        <authorList>
            <consortium name="The Broad Institute Genomics Platform"/>
            <consortium name="The Broad Institute Genome Sequencing Center for Infectious Disease"/>
            <person name="Wu L."/>
            <person name="Ma J."/>
        </authorList>
    </citation>
    <scope>NUCLEOTIDE SEQUENCE [LARGE SCALE GENOMIC DNA]</scope>
    <source>
        <strain evidence="4">CCM 7403</strain>
    </source>
</reference>
<keyword evidence="4" id="KW-1185">Reference proteome</keyword>
<dbReference type="SUPFAM" id="SSF51182">
    <property type="entry name" value="RmlC-like cupins"/>
    <property type="match status" value="1"/>
</dbReference>
<accession>A0A4P7UDE5</accession>
<reference evidence="1" key="5">
    <citation type="submission" date="2024-05" db="EMBL/GenBank/DDBJ databases">
        <authorList>
            <person name="Sun Q."/>
            <person name="Sedlacek I."/>
        </authorList>
    </citation>
    <scope>NUCLEOTIDE SEQUENCE</scope>
    <source>
        <strain evidence="1">CCM 7403</strain>
    </source>
</reference>
<evidence type="ECO:0000313" key="4">
    <source>
        <dbReference type="Proteomes" id="UP000630594"/>
    </source>
</evidence>
<name>A0A4P7UDE5_9ACTN</name>
<dbReference type="KEGG" id="ndp:E2C04_09430"/>
<evidence type="ECO:0000313" key="3">
    <source>
        <dbReference type="Proteomes" id="UP000297025"/>
    </source>
</evidence>
<reference evidence="2" key="4">
    <citation type="submission" date="2019-03" db="EMBL/GenBank/DDBJ databases">
        <authorList>
            <person name="Huang Y."/>
        </authorList>
    </citation>
    <scope>NUCLEOTIDE SEQUENCE</scope>
    <source>
        <strain evidence="2">JCM 16608</strain>
    </source>
</reference>
<dbReference type="Proteomes" id="UP000630594">
    <property type="component" value="Unassembled WGS sequence"/>
</dbReference>
<reference evidence="1" key="2">
    <citation type="journal article" date="2014" name="Int. J. Syst. Evol. Microbiol.">
        <title>Complete genome of a new Firmicutes species belonging to the dominant human colonic microbiota ('Ruminococcus bicirculans') reveals two chromosomes and a selective capacity to utilize plant glucans.</title>
        <authorList>
            <consortium name="NISC Comparative Sequencing Program"/>
            <person name="Wegmann U."/>
            <person name="Louis P."/>
            <person name="Goesmann A."/>
            <person name="Henrissat B."/>
            <person name="Duncan S.H."/>
            <person name="Flint H.J."/>
        </authorList>
    </citation>
    <scope>NUCLEOTIDE SEQUENCE</scope>
    <source>
        <strain evidence="1">CCM 7403</strain>
    </source>
</reference>
<dbReference type="OrthoDB" id="3782468at2"/>
<evidence type="ECO:0000313" key="2">
    <source>
        <dbReference type="EMBL" id="QCC77348.1"/>
    </source>
</evidence>
<dbReference type="AlphaFoldDB" id="A0A4P7UDE5"/>
<organism evidence="2 3">
    <name type="scientific">Nocardioides daphniae</name>
    <dbReference type="NCBI Taxonomy" id="402297"/>
    <lineage>
        <taxon>Bacteria</taxon>
        <taxon>Bacillati</taxon>
        <taxon>Actinomycetota</taxon>
        <taxon>Actinomycetes</taxon>
        <taxon>Propionibacteriales</taxon>
        <taxon>Nocardioidaceae</taxon>
        <taxon>Nocardioides</taxon>
    </lineage>
</organism>